<evidence type="ECO:0000313" key="13">
    <source>
        <dbReference type="Proteomes" id="UP000663870"/>
    </source>
</evidence>
<comment type="catalytic activity">
    <reaction evidence="1">
        <text>[E2 ubiquitin-conjugating enzyme]-S-ubiquitinyl-L-cysteine + [acceptor protein]-L-lysine = [E2 ubiquitin-conjugating enzyme]-L-cysteine + [acceptor protein]-N(6)-ubiquitinyl-L-lysine.</text>
        <dbReference type="EC" id="2.3.2.31"/>
    </reaction>
</comment>
<organism evidence="12 13">
    <name type="scientific">Rotaria sordida</name>
    <dbReference type="NCBI Taxonomy" id="392033"/>
    <lineage>
        <taxon>Eukaryota</taxon>
        <taxon>Metazoa</taxon>
        <taxon>Spiralia</taxon>
        <taxon>Gnathifera</taxon>
        <taxon>Rotifera</taxon>
        <taxon>Eurotatoria</taxon>
        <taxon>Bdelloidea</taxon>
        <taxon>Philodinida</taxon>
        <taxon>Philodinidae</taxon>
        <taxon>Rotaria</taxon>
    </lineage>
</organism>
<keyword evidence="6" id="KW-0863">Zinc-finger</keyword>
<dbReference type="SUPFAM" id="SSF57850">
    <property type="entry name" value="RING/U-box"/>
    <property type="match status" value="4"/>
</dbReference>
<gene>
    <name evidence="12" type="ORF">JXQ802_LOCUS26735</name>
    <name evidence="11" type="ORF">PYM288_LOCUS17977</name>
</gene>
<evidence type="ECO:0000256" key="7">
    <source>
        <dbReference type="ARBA" id="ARBA00022786"/>
    </source>
</evidence>
<dbReference type="Pfam" id="PF01485">
    <property type="entry name" value="IBR"/>
    <property type="match status" value="1"/>
</dbReference>
<dbReference type="EMBL" id="CAJNOL010000945">
    <property type="protein sequence ID" value="CAF1246342.1"/>
    <property type="molecule type" value="Genomic_DNA"/>
</dbReference>
<sequence>MAEGFTPQLTQTKFNPTINDDSDEQQITDTSNSVGGRKCIPIADKEYIAHVNACLNKSSRSSRSTQSVPRKHSTCFVCKSPFASNGLLNHVMPCRFHHEYCIPCIQKSMEEHIKSKTNPVCFTGVCDYQLSKYDVACLPFDEDMITHLSALVTIERRAQCPKCLFYGEFQTMSRFQKHVASCDPEDMVPCESCRCLYRFHQLDEHYRYCRNIPVHQRQQAFIDFIISKSKYPFTPVQVRYYIELQKQKRRVIGPHEIVDGLAAFEDKFPYKVPTLDCGVCMESYPYEDIFVFGCKDDHKLCYTCFEQSCTTKMNSGEVLTCALCNYQLQDGDINQLRVSRNQKRKFHEYQIQKTFANFVNNARGLIKCPNRDCKWVVEVRNPNERFRVKCNACSNEFCSICNQQYHYRSSCRELTQITQKWFVWCNTERGNYWKIRAQQDASCRAQLDDYEKQQGANAKRNEELRRRYEELKADEELKAKTCRLCPHCKRVVQHMGGCSSMICGQNYHGGDQQSGCGKTFDWNQALPYIPMVNTVQEQMKSALTNQKRVVHTGIRCKNCHKEIEGIRFDCIHCHSLNYCEICEQRCTLTHSEELRRQNKQQHVFRLVTIPEASHK</sequence>
<proteinExistence type="predicted"/>
<feature type="compositionally biased region" description="Polar residues" evidence="9">
    <location>
        <begin position="7"/>
        <end position="19"/>
    </location>
</feature>
<protein>
    <recommendedName>
        <fullName evidence="2">RBR-type E3 ubiquitin transferase</fullName>
        <ecNumber evidence="2">2.3.2.31</ecNumber>
    </recommendedName>
</protein>
<evidence type="ECO:0000256" key="3">
    <source>
        <dbReference type="ARBA" id="ARBA00022679"/>
    </source>
</evidence>
<reference evidence="12" key="1">
    <citation type="submission" date="2021-02" db="EMBL/GenBank/DDBJ databases">
        <authorList>
            <person name="Nowell W R."/>
        </authorList>
    </citation>
    <scope>NUCLEOTIDE SEQUENCE</scope>
</reference>
<dbReference type="AlphaFoldDB" id="A0A814ZND3"/>
<evidence type="ECO:0000256" key="9">
    <source>
        <dbReference type="SAM" id="MobiDB-lite"/>
    </source>
</evidence>
<keyword evidence="7" id="KW-0833">Ubl conjugation pathway</keyword>
<dbReference type="InterPro" id="IPR044066">
    <property type="entry name" value="TRIAD_supradom"/>
</dbReference>
<comment type="caution">
    <text evidence="12">The sequence shown here is derived from an EMBL/GenBank/DDBJ whole genome shotgun (WGS) entry which is preliminary data.</text>
</comment>
<evidence type="ECO:0000256" key="6">
    <source>
        <dbReference type="ARBA" id="ARBA00022771"/>
    </source>
</evidence>
<dbReference type="Gene3D" id="3.30.60.90">
    <property type="match status" value="1"/>
</dbReference>
<dbReference type="GO" id="GO:0061630">
    <property type="term" value="F:ubiquitin protein ligase activity"/>
    <property type="evidence" value="ECO:0007669"/>
    <property type="project" value="UniProtKB-EC"/>
</dbReference>
<dbReference type="InterPro" id="IPR031127">
    <property type="entry name" value="E3_UB_ligase_RBR"/>
</dbReference>
<keyword evidence="13" id="KW-1185">Reference proteome</keyword>
<dbReference type="Proteomes" id="UP000663870">
    <property type="component" value="Unassembled WGS sequence"/>
</dbReference>
<dbReference type="PANTHER" id="PTHR11685">
    <property type="entry name" value="RBR FAMILY RING FINGER AND IBR DOMAIN-CONTAINING"/>
    <property type="match status" value="1"/>
</dbReference>
<dbReference type="InterPro" id="IPR013083">
    <property type="entry name" value="Znf_RING/FYVE/PHD"/>
</dbReference>
<dbReference type="SMART" id="SM00647">
    <property type="entry name" value="IBR"/>
    <property type="match status" value="1"/>
</dbReference>
<keyword evidence="5" id="KW-0677">Repeat</keyword>
<keyword evidence="8" id="KW-0862">Zinc</keyword>
<feature type="region of interest" description="Disordered" evidence="9">
    <location>
        <begin position="1"/>
        <end position="33"/>
    </location>
</feature>
<dbReference type="PROSITE" id="PS51873">
    <property type="entry name" value="TRIAD"/>
    <property type="match status" value="1"/>
</dbReference>
<feature type="domain" description="RING-type" evidence="10">
    <location>
        <begin position="273"/>
        <end position="550"/>
    </location>
</feature>
<evidence type="ECO:0000256" key="4">
    <source>
        <dbReference type="ARBA" id="ARBA00022723"/>
    </source>
</evidence>
<evidence type="ECO:0000256" key="1">
    <source>
        <dbReference type="ARBA" id="ARBA00001798"/>
    </source>
</evidence>
<dbReference type="EMBL" id="CAJNOH010000529">
    <property type="protein sequence ID" value="CAF1067485.1"/>
    <property type="molecule type" value="Genomic_DNA"/>
</dbReference>
<dbReference type="Gene3D" id="3.30.40.10">
    <property type="entry name" value="Zinc/RING finger domain, C3HC4 (zinc finger)"/>
    <property type="match status" value="1"/>
</dbReference>
<keyword evidence="3" id="KW-0808">Transferase</keyword>
<keyword evidence="4" id="KW-0479">Metal-binding</keyword>
<evidence type="ECO:0000256" key="8">
    <source>
        <dbReference type="ARBA" id="ARBA00022833"/>
    </source>
</evidence>
<dbReference type="InterPro" id="IPR002867">
    <property type="entry name" value="IBR_dom"/>
</dbReference>
<dbReference type="GO" id="GO:0016567">
    <property type="term" value="P:protein ubiquitination"/>
    <property type="evidence" value="ECO:0007669"/>
    <property type="project" value="InterPro"/>
</dbReference>
<name>A0A814ZND3_9BILA</name>
<dbReference type="CDD" id="cd20335">
    <property type="entry name" value="BRcat_RBR"/>
    <property type="match status" value="1"/>
</dbReference>
<dbReference type="EC" id="2.3.2.31" evidence="2"/>
<evidence type="ECO:0000313" key="11">
    <source>
        <dbReference type="EMBL" id="CAF1067485.1"/>
    </source>
</evidence>
<accession>A0A814ZND3</accession>
<evidence type="ECO:0000259" key="10">
    <source>
        <dbReference type="PROSITE" id="PS51873"/>
    </source>
</evidence>
<dbReference type="GO" id="GO:0008270">
    <property type="term" value="F:zinc ion binding"/>
    <property type="evidence" value="ECO:0007669"/>
    <property type="project" value="UniProtKB-KW"/>
</dbReference>
<evidence type="ECO:0000313" key="12">
    <source>
        <dbReference type="EMBL" id="CAF1246342.1"/>
    </source>
</evidence>
<dbReference type="Proteomes" id="UP000663854">
    <property type="component" value="Unassembled WGS sequence"/>
</dbReference>
<dbReference type="InterPro" id="IPR043145">
    <property type="entry name" value="Znf_ZZ_sf"/>
</dbReference>
<evidence type="ECO:0000256" key="2">
    <source>
        <dbReference type="ARBA" id="ARBA00012251"/>
    </source>
</evidence>
<evidence type="ECO:0000256" key="5">
    <source>
        <dbReference type="ARBA" id="ARBA00022737"/>
    </source>
</evidence>